<evidence type="ECO:0000256" key="1">
    <source>
        <dbReference type="ARBA" id="ARBA00022737"/>
    </source>
</evidence>
<evidence type="ECO:0000313" key="5">
    <source>
        <dbReference type="Proteomes" id="UP000711995"/>
    </source>
</evidence>
<comment type="caution">
    <text evidence="4">The sequence shown here is derived from an EMBL/GenBank/DDBJ whole genome shotgun (WGS) entry which is preliminary data.</text>
</comment>
<protein>
    <submittedName>
        <fullName evidence="4">Tetratricopeptide repeat protein</fullName>
    </submittedName>
</protein>
<keyword evidence="2 3" id="KW-0802">TPR repeat</keyword>
<dbReference type="SMART" id="SM00028">
    <property type="entry name" value="TPR"/>
    <property type="match status" value="4"/>
</dbReference>
<dbReference type="RefSeq" id="WP_167700166.1">
    <property type="nucleotide sequence ID" value="NZ_CP118174.1"/>
</dbReference>
<keyword evidence="5" id="KW-1185">Reference proteome</keyword>
<dbReference type="InterPro" id="IPR050498">
    <property type="entry name" value="Ycf3"/>
</dbReference>
<dbReference type="InterPro" id="IPR019734">
    <property type="entry name" value="TPR_rpt"/>
</dbReference>
<keyword evidence="1" id="KW-0677">Repeat</keyword>
<reference evidence="4 5" key="1">
    <citation type="submission" date="2020-03" db="EMBL/GenBank/DDBJ databases">
        <title>Spirochaetal bacteria isolated from arthropods constitute a novel genus Entomospira genus novum within the order Spirochaetales.</title>
        <authorList>
            <person name="Grana-Miraglia L."/>
            <person name="Sikutova S."/>
            <person name="Fingerle V."/>
            <person name="Sing A."/>
            <person name="Castillo-Ramirez S."/>
            <person name="Margos G."/>
            <person name="Rudolf I."/>
        </authorList>
    </citation>
    <scope>NUCLEOTIDE SEQUENCE [LARGE SCALE GENOMIC DNA]</scope>
    <source>
        <strain evidence="4 5">BR193</strain>
    </source>
</reference>
<organism evidence="4 5">
    <name type="scientific">Entomospira entomophila</name>
    <dbReference type="NCBI Taxonomy" id="2719988"/>
    <lineage>
        <taxon>Bacteria</taxon>
        <taxon>Pseudomonadati</taxon>
        <taxon>Spirochaetota</taxon>
        <taxon>Spirochaetia</taxon>
        <taxon>Spirochaetales</taxon>
        <taxon>Spirochaetaceae</taxon>
        <taxon>Entomospira</taxon>
    </lineage>
</organism>
<dbReference type="AlphaFoldDB" id="A0A968KRA2"/>
<gene>
    <name evidence="4" type="ORF">HCT14_03480</name>
</gene>
<dbReference type="SUPFAM" id="SSF48452">
    <property type="entry name" value="TPR-like"/>
    <property type="match status" value="1"/>
</dbReference>
<name>A0A968KRA2_9SPIO</name>
<dbReference type="Gene3D" id="1.25.40.10">
    <property type="entry name" value="Tetratricopeptide repeat domain"/>
    <property type="match status" value="1"/>
</dbReference>
<dbReference type="InterPro" id="IPR011990">
    <property type="entry name" value="TPR-like_helical_dom_sf"/>
</dbReference>
<proteinExistence type="predicted"/>
<dbReference type="Proteomes" id="UP000711995">
    <property type="component" value="Unassembled WGS sequence"/>
</dbReference>
<evidence type="ECO:0000256" key="2">
    <source>
        <dbReference type="ARBA" id="ARBA00022803"/>
    </source>
</evidence>
<sequence length="220" mass="24907">MISSYSPYDEQILANPNDAEAYFNRGVYLLETGENFEIAKEDFIRAISLEFNLADAYSNLALIYDIQEAPSATQTCLEKALEADPLHVVSWYALGTLHAIYGRHEEALSALAKVLEIELDYQEDHEFLEEDFSFAMDAFALRARIYLEKGENEFALAECLASKAFDPDSNECELLEIVALLRLNCTAEAQALLDTLREQGNIEQKDLEDHPLLMEILEIL</sequence>
<feature type="repeat" description="TPR" evidence="3">
    <location>
        <begin position="88"/>
        <end position="121"/>
    </location>
</feature>
<dbReference type="Pfam" id="PF13431">
    <property type="entry name" value="TPR_17"/>
    <property type="match status" value="1"/>
</dbReference>
<accession>A0A968KRA2</accession>
<dbReference type="EMBL" id="JAATLJ010000001">
    <property type="protein sequence ID" value="NIZ40574.1"/>
    <property type="molecule type" value="Genomic_DNA"/>
</dbReference>
<dbReference type="PANTHER" id="PTHR44858">
    <property type="entry name" value="TETRATRICOPEPTIDE REPEAT PROTEIN 6"/>
    <property type="match status" value="1"/>
</dbReference>
<dbReference type="PANTHER" id="PTHR44858:SF1">
    <property type="entry name" value="UDP-N-ACETYLGLUCOSAMINE--PEPTIDE N-ACETYLGLUCOSAMINYLTRANSFERASE SPINDLY-RELATED"/>
    <property type="match status" value="1"/>
</dbReference>
<evidence type="ECO:0000256" key="3">
    <source>
        <dbReference type="PROSITE-ProRule" id="PRU00339"/>
    </source>
</evidence>
<dbReference type="PROSITE" id="PS50005">
    <property type="entry name" value="TPR"/>
    <property type="match status" value="1"/>
</dbReference>
<dbReference type="Pfam" id="PF13181">
    <property type="entry name" value="TPR_8"/>
    <property type="match status" value="1"/>
</dbReference>
<evidence type="ECO:0000313" key="4">
    <source>
        <dbReference type="EMBL" id="NIZ40574.1"/>
    </source>
</evidence>